<feature type="compositionally biased region" description="Low complexity" evidence="1">
    <location>
        <begin position="11"/>
        <end position="24"/>
    </location>
</feature>
<name>A0A6A6I7W6_9PLEO</name>
<evidence type="ECO:0000313" key="3">
    <source>
        <dbReference type="Proteomes" id="UP000800094"/>
    </source>
</evidence>
<sequence>MLMLPCHPPIANSASSDRLSSQSAHRNTTALDGSRESGTTTFARVKSGKKKPAASTRRHHCGGTAVGPRPGAARKDTDGVVEGVGNVSTTYAKWPAHTAEANWSLNALFAKSSIDGAGICPAILCLPVKHRTPKENSAPSTSESLQHDAGAPHCSPCPVLRESPREPKKQKARRTS</sequence>
<reference evidence="2" key="1">
    <citation type="journal article" date="2020" name="Stud. Mycol.">
        <title>101 Dothideomycetes genomes: a test case for predicting lifestyles and emergence of pathogens.</title>
        <authorList>
            <person name="Haridas S."/>
            <person name="Albert R."/>
            <person name="Binder M."/>
            <person name="Bloem J."/>
            <person name="Labutti K."/>
            <person name="Salamov A."/>
            <person name="Andreopoulos B."/>
            <person name="Baker S."/>
            <person name="Barry K."/>
            <person name="Bills G."/>
            <person name="Bluhm B."/>
            <person name="Cannon C."/>
            <person name="Castanera R."/>
            <person name="Culley D."/>
            <person name="Daum C."/>
            <person name="Ezra D."/>
            <person name="Gonzalez J."/>
            <person name="Henrissat B."/>
            <person name="Kuo A."/>
            <person name="Liang C."/>
            <person name="Lipzen A."/>
            <person name="Lutzoni F."/>
            <person name="Magnuson J."/>
            <person name="Mondo S."/>
            <person name="Nolan M."/>
            <person name="Ohm R."/>
            <person name="Pangilinan J."/>
            <person name="Park H.-J."/>
            <person name="Ramirez L."/>
            <person name="Alfaro M."/>
            <person name="Sun H."/>
            <person name="Tritt A."/>
            <person name="Yoshinaga Y."/>
            <person name="Zwiers L.-H."/>
            <person name="Turgeon B."/>
            <person name="Goodwin S."/>
            <person name="Spatafora J."/>
            <person name="Crous P."/>
            <person name="Grigoriev I."/>
        </authorList>
    </citation>
    <scope>NUCLEOTIDE SEQUENCE</scope>
    <source>
        <strain evidence="2">CBS 122368</strain>
    </source>
</reference>
<organism evidence="2 3">
    <name type="scientific">Trematosphaeria pertusa</name>
    <dbReference type="NCBI Taxonomy" id="390896"/>
    <lineage>
        <taxon>Eukaryota</taxon>
        <taxon>Fungi</taxon>
        <taxon>Dikarya</taxon>
        <taxon>Ascomycota</taxon>
        <taxon>Pezizomycotina</taxon>
        <taxon>Dothideomycetes</taxon>
        <taxon>Pleosporomycetidae</taxon>
        <taxon>Pleosporales</taxon>
        <taxon>Massarineae</taxon>
        <taxon>Trematosphaeriaceae</taxon>
        <taxon>Trematosphaeria</taxon>
    </lineage>
</organism>
<feature type="compositionally biased region" description="Basic residues" evidence="1">
    <location>
        <begin position="46"/>
        <end position="61"/>
    </location>
</feature>
<gene>
    <name evidence="2" type="ORF">BU26DRAFT_46061</name>
</gene>
<dbReference type="AlphaFoldDB" id="A0A6A6I7W6"/>
<protein>
    <submittedName>
        <fullName evidence="2">Uncharacterized protein</fullName>
    </submittedName>
</protein>
<feature type="compositionally biased region" description="Polar residues" evidence="1">
    <location>
        <begin position="25"/>
        <end position="42"/>
    </location>
</feature>
<feature type="region of interest" description="Disordered" evidence="1">
    <location>
        <begin position="1"/>
        <end position="79"/>
    </location>
</feature>
<evidence type="ECO:0000256" key="1">
    <source>
        <dbReference type="SAM" id="MobiDB-lite"/>
    </source>
</evidence>
<dbReference type="RefSeq" id="XP_033681465.1">
    <property type="nucleotide sequence ID" value="XM_033825038.1"/>
</dbReference>
<feature type="region of interest" description="Disordered" evidence="1">
    <location>
        <begin position="132"/>
        <end position="176"/>
    </location>
</feature>
<dbReference type="EMBL" id="ML987198">
    <property type="protein sequence ID" value="KAF2246461.1"/>
    <property type="molecule type" value="Genomic_DNA"/>
</dbReference>
<keyword evidence="3" id="KW-1185">Reference proteome</keyword>
<dbReference type="Proteomes" id="UP000800094">
    <property type="component" value="Unassembled WGS sequence"/>
</dbReference>
<evidence type="ECO:0000313" key="2">
    <source>
        <dbReference type="EMBL" id="KAF2246461.1"/>
    </source>
</evidence>
<dbReference type="GeneID" id="54578368"/>
<accession>A0A6A6I7W6</accession>
<feature type="compositionally biased region" description="Polar residues" evidence="1">
    <location>
        <begin position="135"/>
        <end position="144"/>
    </location>
</feature>
<proteinExistence type="predicted"/>